<reference evidence="1" key="1">
    <citation type="submission" date="2021-05" db="EMBL/GenBank/DDBJ databases">
        <authorList>
            <person name="Scholz U."/>
            <person name="Mascher M."/>
            <person name="Fiebig A."/>
        </authorList>
    </citation>
    <scope>NUCLEOTIDE SEQUENCE [LARGE SCALE GENOMIC DNA]</scope>
</reference>
<accession>A0ACD5WTI3</accession>
<keyword evidence="2" id="KW-1185">Reference proteome</keyword>
<dbReference type="Proteomes" id="UP001732700">
    <property type="component" value="Chromosome 4C"/>
</dbReference>
<sequence length="377" mass="42136">MAAPDAPTCYVGVARQSAAFRLMKQMGWEEGEGLGKDKQGIKGHVRVRQKQDTLGVGVDTAQNKWAYDTTQFDDILKKLKVQSSNPVKKEVEDVNSSPDSTPKKDKPAKDEVAKVTRPQGRYKKRERGKSVKGYSAVDLQGILVRKNESDCEVDQEVEPSCAKETDIIMCQAAVSQAEDVNWWGHKFGFVSGGFLGAKSRKKKSQKGSSNVRQMFGEDDQENLYNLVQDKATSGKQGLGIKDLPMKIAGHRWKGNKKSLGDSDEENSTQSESSELEEDEDEEGSDIDAEVNVIKQKTVKAVPVDDKPRTKFKKLCKQILRQAPSQSMKLKELKEAVEEKSTIFSDFSCRREALSFLKRKLQGSRKFNLEGKRVHLVS</sequence>
<name>A0ACD5WTI3_AVESA</name>
<evidence type="ECO:0000313" key="2">
    <source>
        <dbReference type="Proteomes" id="UP001732700"/>
    </source>
</evidence>
<dbReference type="EnsemblPlants" id="AVESA.00010b.r2.4CG1272270.1">
    <property type="protein sequence ID" value="AVESA.00010b.r2.4CG1272270.1.CDS"/>
    <property type="gene ID" value="AVESA.00010b.r2.4CG1272270"/>
</dbReference>
<evidence type="ECO:0000313" key="1">
    <source>
        <dbReference type="EnsemblPlants" id="AVESA.00010b.r2.4CG1272270.1.CDS"/>
    </source>
</evidence>
<organism evidence="1 2">
    <name type="scientific">Avena sativa</name>
    <name type="common">Oat</name>
    <dbReference type="NCBI Taxonomy" id="4498"/>
    <lineage>
        <taxon>Eukaryota</taxon>
        <taxon>Viridiplantae</taxon>
        <taxon>Streptophyta</taxon>
        <taxon>Embryophyta</taxon>
        <taxon>Tracheophyta</taxon>
        <taxon>Spermatophyta</taxon>
        <taxon>Magnoliopsida</taxon>
        <taxon>Liliopsida</taxon>
        <taxon>Poales</taxon>
        <taxon>Poaceae</taxon>
        <taxon>BOP clade</taxon>
        <taxon>Pooideae</taxon>
        <taxon>Poodae</taxon>
        <taxon>Poeae</taxon>
        <taxon>Poeae Chloroplast Group 1 (Aveneae type)</taxon>
        <taxon>Aveninae</taxon>
        <taxon>Avena</taxon>
    </lineage>
</organism>
<proteinExistence type="predicted"/>
<protein>
    <submittedName>
        <fullName evidence="1">Uncharacterized protein</fullName>
    </submittedName>
</protein>
<reference evidence="1" key="2">
    <citation type="submission" date="2025-09" db="UniProtKB">
        <authorList>
            <consortium name="EnsemblPlants"/>
        </authorList>
    </citation>
    <scope>IDENTIFICATION</scope>
</reference>